<proteinExistence type="predicted"/>
<dbReference type="OrthoDB" id="5153231at2759"/>
<name>W9QAD1_FUSOX</name>
<organism evidence="1">
    <name type="scientific">Fusarium oxysporum f. sp. pisi HDV247</name>
    <dbReference type="NCBI Taxonomy" id="1080344"/>
    <lineage>
        <taxon>Eukaryota</taxon>
        <taxon>Fungi</taxon>
        <taxon>Dikarya</taxon>
        <taxon>Ascomycota</taxon>
        <taxon>Pezizomycotina</taxon>
        <taxon>Sordariomycetes</taxon>
        <taxon>Hypocreomycetidae</taxon>
        <taxon>Hypocreales</taxon>
        <taxon>Nectriaceae</taxon>
        <taxon>Fusarium</taxon>
        <taxon>Fusarium oxysporum species complex</taxon>
    </lineage>
</organism>
<gene>
    <name evidence="1" type="ORF">FOVG_00168</name>
</gene>
<reference evidence="1" key="2">
    <citation type="submission" date="2012-05" db="EMBL/GenBank/DDBJ databases">
        <title>Annotation of the Genome Sequence of Fusarium oxysporum HDV247.</title>
        <authorList>
            <consortium name="The Broad Institute Genomics Platform"/>
            <person name="Ma L.-J."/>
            <person name="Corby-Kistler H."/>
            <person name="Broz K."/>
            <person name="Gale L.R."/>
            <person name="Jonkers W."/>
            <person name="O'Donnell K."/>
            <person name="Ploetz R."/>
            <person name="Steinberg C."/>
            <person name="Schwartz D.C."/>
            <person name="VanEtten H."/>
            <person name="Zhou S."/>
            <person name="Young S.K."/>
            <person name="Zeng Q."/>
            <person name="Gargeya S."/>
            <person name="Fitzgerald M."/>
            <person name="Abouelleil A."/>
            <person name="Alvarado L."/>
            <person name="Chapman S.B."/>
            <person name="Gainer-Dewar J."/>
            <person name="Goldberg J."/>
            <person name="Griggs A."/>
            <person name="Gujja S."/>
            <person name="Hansen M."/>
            <person name="Howarth C."/>
            <person name="Imamovic A."/>
            <person name="Ireland A."/>
            <person name="Larimer J."/>
            <person name="McCowan C."/>
            <person name="Murphy C."/>
            <person name="Pearson M."/>
            <person name="Poon T.W."/>
            <person name="Priest M."/>
            <person name="Roberts A."/>
            <person name="Saif S."/>
            <person name="Shea T."/>
            <person name="Sykes S."/>
            <person name="Wortman J."/>
            <person name="Nusbaum C."/>
            <person name="Birren B."/>
        </authorList>
    </citation>
    <scope>NUCLEOTIDE SEQUENCE</scope>
    <source>
        <strain evidence="1">HDV247</strain>
    </source>
</reference>
<reference evidence="1" key="1">
    <citation type="submission" date="2011-10" db="EMBL/GenBank/DDBJ databases">
        <title>The Genome Sequence of Fusarium oxysporum HDV247.</title>
        <authorList>
            <consortium name="The Broad Institute Genome Sequencing Platform"/>
            <person name="Ma L.-J."/>
            <person name="Gale L.R."/>
            <person name="Schwartz D.C."/>
            <person name="Zhou S."/>
            <person name="Corby-Kistler H."/>
            <person name="Young S.K."/>
            <person name="Zeng Q."/>
            <person name="Gargeya S."/>
            <person name="Fitzgerald M."/>
            <person name="Haas B."/>
            <person name="Abouelleil A."/>
            <person name="Alvarado L."/>
            <person name="Arachchi H.M."/>
            <person name="Berlin A."/>
            <person name="Brown A."/>
            <person name="Chapman S.B."/>
            <person name="Chen Z."/>
            <person name="Dunbar C."/>
            <person name="Freedman E."/>
            <person name="Gearin G."/>
            <person name="Goldberg J."/>
            <person name="Griggs A."/>
            <person name="Gujja S."/>
            <person name="Heiman D."/>
            <person name="Howarth C."/>
            <person name="Larson L."/>
            <person name="Lui A."/>
            <person name="MacDonald P.J.P."/>
            <person name="Montmayeur A."/>
            <person name="Murphy C."/>
            <person name="Neiman D."/>
            <person name="Pearson M."/>
            <person name="Priest M."/>
            <person name="Roberts A."/>
            <person name="Saif S."/>
            <person name="Shea T."/>
            <person name="Shenoy N."/>
            <person name="Sisk P."/>
            <person name="Stolte C."/>
            <person name="Sykes S."/>
            <person name="Wortman J."/>
            <person name="Nusbaum C."/>
            <person name="Birren B."/>
        </authorList>
    </citation>
    <scope>NUCLEOTIDE SEQUENCE [LARGE SCALE GENOMIC DNA]</scope>
    <source>
        <strain evidence="1">HDV247</strain>
    </source>
</reference>
<accession>W9QAD1</accession>
<sequence>MEPGLSWSISRHQDTLLQFVLRYDDIKLRFLTVAQTLEHDMRYEQRSWGVLPERFDSLPQNGDGRRRCVGQVRLDCLDLALPVYSNNFWLGLVDMDDIEPEEFYPWHMRVTSLYLSEPVPNDNTRYIKIPFSGRLEWAVFGFASAVRHVEGGEPCDEIGQVMAGRKNVLDYASPDIKTFAVPIRGRENRS</sequence>
<dbReference type="Proteomes" id="UP000030751">
    <property type="component" value="Unassembled WGS sequence"/>
</dbReference>
<dbReference type="AlphaFoldDB" id="W9QAD1"/>
<dbReference type="EMBL" id="JH650968">
    <property type="protein sequence ID" value="EXA51547.1"/>
    <property type="molecule type" value="Genomic_DNA"/>
</dbReference>
<protein>
    <submittedName>
        <fullName evidence="1">Uncharacterized protein</fullName>
    </submittedName>
</protein>
<evidence type="ECO:0000313" key="1">
    <source>
        <dbReference type="EMBL" id="EXA51547.1"/>
    </source>
</evidence>
<dbReference type="HOGENOM" id="CLU_094279_0_0_1"/>